<keyword evidence="2" id="KW-1185">Reference proteome</keyword>
<proteinExistence type="predicted"/>
<comment type="caution">
    <text evidence="1">The sequence shown here is derived from an EMBL/GenBank/DDBJ whole genome shotgun (WGS) entry which is preliminary data.</text>
</comment>
<dbReference type="AlphaFoldDB" id="A0A8K0TDF9"/>
<evidence type="ECO:0000313" key="2">
    <source>
        <dbReference type="Proteomes" id="UP000813385"/>
    </source>
</evidence>
<reference evidence="1" key="1">
    <citation type="journal article" date="2021" name="Nat. Commun.">
        <title>Genetic determinants of endophytism in the Arabidopsis root mycobiome.</title>
        <authorList>
            <person name="Mesny F."/>
            <person name="Miyauchi S."/>
            <person name="Thiergart T."/>
            <person name="Pickel B."/>
            <person name="Atanasova L."/>
            <person name="Karlsson M."/>
            <person name="Huettel B."/>
            <person name="Barry K.W."/>
            <person name="Haridas S."/>
            <person name="Chen C."/>
            <person name="Bauer D."/>
            <person name="Andreopoulos W."/>
            <person name="Pangilinan J."/>
            <person name="LaButti K."/>
            <person name="Riley R."/>
            <person name="Lipzen A."/>
            <person name="Clum A."/>
            <person name="Drula E."/>
            <person name="Henrissat B."/>
            <person name="Kohler A."/>
            <person name="Grigoriev I.V."/>
            <person name="Martin F.M."/>
            <person name="Hacquard S."/>
        </authorList>
    </citation>
    <scope>NUCLEOTIDE SEQUENCE</scope>
    <source>
        <strain evidence="1">MPI-CAGE-AT-0016</strain>
    </source>
</reference>
<sequence>MSSDDRQSPNANDSEPRRYCFRVQVDDIPGVPEARALTLVNRFMLERFSRRFSWEVDYVYAPSNIDGSGKAWVLLDVGKDVTPTPSQDQISLDVFKVKIQGEQYSFNPVQYNDARLQGDIINGANFDD</sequence>
<gene>
    <name evidence="1" type="ORF">B0T11DRAFT_338538</name>
</gene>
<dbReference type="OrthoDB" id="4561261at2759"/>
<name>A0A8K0TDF9_9PEZI</name>
<protein>
    <submittedName>
        <fullName evidence="1">Uncharacterized protein</fullName>
    </submittedName>
</protein>
<organism evidence="1 2">
    <name type="scientific">Plectosphaerella cucumerina</name>
    <dbReference type="NCBI Taxonomy" id="40658"/>
    <lineage>
        <taxon>Eukaryota</taxon>
        <taxon>Fungi</taxon>
        <taxon>Dikarya</taxon>
        <taxon>Ascomycota</taxon>
        <taxon>Pezizomycotina</taxon>
        <taxon>Sordariomycetes</taxon>
        <taxon>Hypocreomycetidae</taxon>
        <taxon>Glomerellales</taxon>
        <taxon>Plectosphaerellaceae</taxon>
        <taxon>Plectosphaerella</taxon>
    </lineage>
</organism>
<evidence type="ECO:0000313" key="1">
    <source>
        <dbReference type="EMBL" id="KAH7361505.1"/>
    </source>
</evidence>
<dbReference type="EMBL" id="JAGPXD010000003">
    <property type="protein sequence ID" value="KAH7361505.1"/>
    <property type="molecule type" value="Genomic_DNA"/>
</dbReference>
<dbReference type="Proteomes" id="UP000813385">
    <property type="component" value="Unassembled WGS sequence"/>
</dbReference>
<accession>A0A8K0TDF9</accession>